<evidence type="ECO:0000313" key="2">
    <source>
        <dbReference type="Proteomes" id="UP001055072"/>
    </source>
</evidence>
<protein>
    <submittedName>
        <fullName evidence="1">Uncharacterized protein</fullName>
    </submittedName>
</protein>
<keyword evidence="2" id="KW-1185">Reference proteome</keyword>
<accession>A0ACB8UA48</accession>
<name>A0ACB8UA48_9APHY</name>
<dbReference type="EMBL" id="MU274906">
    <property type="protein sequence ID" value="KAI0091046.1"/>
    <property type="molecule type" value="Genomic_DNA"/>
</dbReference>
<sequence length="478" mass="53611">MDRTWVKVHGFIPLVRCMPPEVVVETHVEQLGSGIVTEIHFSREPTLTDWKMFRKHAHRVKHFRGSDQWTIGHPQTHQVKLSKDACRTISYFLEHLETNGDMDSYLFPTLLSYTDIAVDLFPNSIPKYSLRICGGTLQSFQLHSGFGTPSSLEVRELYCDIADSLLSLCSNWPYLRTFDVACYSTPAWLEGAHNIHLKVNLLLSRLRGLQTFAFGLPLDREAIIYLSNLPNLHSLTLKLRFDPSFSSPLQLSSLSFASLRELTVTYSAPENIIVLLEGLRDSRSLKKLNIFPITLPEDQGCYLGGFRQLLDVVSSILSVQELWISVRNGRNVALSGKLLAILFSLSQMDYFGLYGVAGTTLSDSDLQAMAAAWPKLTRFSCLTATPDIQNGANLSLFGIQELCNRCPRLKTAEIGMWSLGSLSSDSVRTVTPGENSLEKSILGLANNIDDRELADTLERLIHVLFPQISYFDVWPIGH</sequence>
<dbReference type="Proteomes" id="UP001055072">
    <property type="component" value="Unassembled WGS sequence"/>
</dbReference>
<evidence type="ECO:0000313" key="1">
    <source>
        <dbReference type="EMBL" id="KAI0091046.1"/>
    </source>
</evidence>
<gene>
    <name evidence="1" type="ORF">BDY19DRAFT_991631</name>
</gene>
<organism evidence="1 2">
    <name type="scientific">Irpex rosettiformis</name>
    <dbReference type="NCBI Taxonomy" id="378272"/>
    <lineage>
        <taxon>Eukaryota</taxon>
        <taxon>Fungi</taxon>
        <taxon>Dikarya</taxon>
        <taxon>Basidiomycota</taxon>
        <taxon>Agaricomycotina</taxon>
        <taxon>Agaricomycetes</taxon>
        <taxon>Polyporales</taxon>
        <taxon>Irpicaceae</taxon>
        <taxon>Irpex</taxon>
    </lineage>
</organism>
<proteinExistence type="predicted"/>
<comment type="caution">
    <text evidence="1">The sequence shown here is derived from an EMBL/GenBank/DDBJ whole genome shotgun (WGS) entry which is preliminary data.</text>
</comment>
<reference evidence="1" key="1">
    <citation type="journal article" date="2021" name="Environ. Microbiol.">
        <title>Gene family expansions and transcriptome signatures uncover fungal adaptations to wood decay.</title>
        <authorList>
            <person name="Hage H."/>
            <person name="Miyauchi S."/>
            <person name="Viragh M."/>
            <person name="Drula E."/>
            <person name="Min B."/>
            <person name="Chaduli D."/>
            <person name="Navarro D."/>
            <person name="Favel A."/>
            <person name="Norest M."/>
            <person name="Lesage-Meessen L."/>
            <person name="Balint B."/>
            <person name="Merenyi Z."/>
            <person name="de Eugenio L."/>
            <person name="Morin E."/>
            <person name="Martinez A.T."/>
            <person name="Baldrian P."/>
            <person name="Stursova M."/>
            <person name="Martinez M.J."/>
            <person name="Novotny C."/>
            <person name="Magnuson J.K."/>
            <person name="Spatafora J.W."/>
            <person name="Maurice S."/>
            <person name="Pangilinan J."/>
            <person name="Andreopoulos W."/>
            <person name="LaButti K."/>
            <person name="Hundley H."/>
            <person name="Na H."/>
            <person name="Kuo A."/>
            <person name="Barry K."/>
            <person name="Lipzen A."/>
            <person name="Henrissat B."/>
            <person name="Riley R."/>
            <person name="Ahrendt S."/>
            <person name="Nagy L.G."/>
            <person name="Grigoriev I.V."/>
            <person name="Martin F."/>
            <person name="Rosso M.N."/>
        </authorList>
    </citation>
    <scope>NUCLEOTIDE SEQUENCE</scope>
    <source>
        <strain evidence="1">CBS 384.51</strain>
    </source>
</reference>